<feature type="domain" description="PpiC" evidence="10">
    <location>
        <begin position="150"/>
        <end position="239"/>
    </location>
</feature>
<accession>A0A1I1U788</accession>
<dbReference type="Proteomes" id="UP000325289">
    <property type="component" value="Unassembled WGS sequence"/>
</dbReference>
<protein>
    <recommendedName>
        <fullName evidence="4">Parvulin-like PPIase</fullName>
        <ecNumber evidence="3">5.2.1.8</ecNumber>
    </recommendedName>
    <alternativeName>
        <fullName evidence="6">Peptidyl-prolyl cis-trans isomerase plp</fullName>
    </alternativeName>
    <alternativeName>
        <fullName evidence="7">Rotamase plp</fullName>
    </alternativeName>
</protein>
<dbReference type="PANTHER" id="PTHR47245:SF2">
    <property type="entry name" value="PEPTIDYL-PROLYL CIS-TRANS ISOMERASE HP_0175-RELATED"/>
    <property type="match status" value="1"/>
</dbReference>
<dbReference type="SUPFAM" id="SSF109998">
    <property type="entry name" value="Triger factor/SurA peptide-binding domain-like"/>
    <property type="match status" value="1"/>
</dbReference>
<keyword evidence="9" id="KW-0732">Signal</keyword>
<comment type="similarity">
    <text evidence="2">Belongs to the PpiC/parvulin rotamase family.</text>
</comment>
<evidence type="ECO:0000259" key="10">
    <source>
        <dbReference type="PROSITE" id="PS50198"/>
    </source>
</evidence>
<keyword evidence="12" id="KW-1185">Reference proteome</keyword>
<evidence type="ECO:0000256" key="1">
    <source>
        <dbReference type="ARBA" id="ARBA00000971"/>
    </source>
</evidence>
<name>A0A1I1U788_9RHOB</name>
<dbReference type="GO" id="GO:0003755">
    <property type="term" value="F:peptidyl-prolyl cis-trans isomerase activity"/>
    <property type="evidence" value="ECO:0007669"/>
    <property type="project" value="UniProtKB-KW"/>
</dbReference>
<dbReference type="RefSeq" id="WP_149754591.1">
    <property type="nucleotide sequence ID" value="NZ_FOMS01000002.1"/>
</dbReference>
<dbReference type="InterPro" id="IPR023058">
    <property type="entry name" value="PPIase_PpiC_CS"/>
</dbReference>
<reference evidence="11 12" key="1">
    <citation type="submission" date="2016-10" db="EMBL/GenBank/DDBJ databases">
        <authorList>
            <person name="Varghese N."/>
            <person name="Submissions S."/>
        </authorList>
    </citation>
    <scope>NUCLEOTIDE SEQUENCE [LARGE SCALE GENOMIC DNA]</scope>
    <source>
        <strain evidence="12">YIM D21,KCTC 23444,ACCC 10710</strain>
    </source>
</reference>
<organism evidence="11 12">
    <name type="scientific">Roseivivax sediminis</name>
    <dbReference type="NCBI Taxonomy" id="936889"/>
    <lineage>
        <taxon>Bacteria</taxon>
        <taxon>Pseudomonadati</taxon>
        <taxon>Pseudomonadota</taxon>
        <taxon>Alphaproteobacteria</taxon>
        <taxon>Rhodobacterales</taxon>
        <taxon>Roseobacteraceae</taxon>
        <taxon>Roseivivax</taxon>
    </lineage>
</organism>
<evidence type="ECO:0000313" key="12">
    <source>
        <dbReference type="Proteomes" id="UP000325289"/>
    </source>
</evidence>
<dbReference type="InterPro" id="IPR046357">
    <property type="entry name" value="PPIase_dom_sf"/>
</dbReference>
<proteinExistence type="inferred from homology"/>
<feature type="signal peptide" evidence="9">
    <location>
        <begin position="1"/>
        <end position="23"/>
    </location>
</feature>
<evidence type="ECO:0000256" key="9">
    <source>
        <dbReference type="SAM" id="SignalP"/>
    </source>
</evidence>
<evidence type="ECO:0000256" key="8">
    <source>
        <dbReference type="PROSITE-ProRule" id="PRU00278"/>
    </source>
</evidence>
<evidence type="ECO:0000256" key="4">
    <source>
        <dbReference type="ARBA" id="ARBA00018370"/>
    </source>
</evidence>
<dbReference type="InterPro" id="IPR050245">
    <property type="entry name" value="PrsA_foldase"/>
</dbReference>
<evidence type="ECO:0000256" key="7">
    <source>
        <dbReference type="ARBA" id="ARBA00031484"/>
    </source>
</evidence>
<comment type="catalytic activity">
    <reaction evidence="1">
        <text>[protein]-peptidylproline (omega=180) = [protein]-peptidylproline (omega=0)</text>
        <dbReference type="Rhea" id="RHEA:16237"/>
        <dbReference type="Rhea" id="RHEA-COMP:10747"/>
        <dbReference type="Rhea" id="RHEA-COMP:10748"/>
        <dbReference type="ChEBI" id="CHEBI:83833"/>
        <dbReference type="ChEBI" id="CHEBI:83834"/>
        <dbReference type="EC" id="5.2.1.8"/>
    </reaction>
</comment>
<sequence>MTLRAIRIAAPLLAATLATQAAAQDDSAQEDAAPTDAATTEPALDTVVATVNGRDIVLGHMLLVRAGLSEQYQQLPDNVLWEGILDQLVRQEVLAQSDMAEETPRVTLALENERRALVASEAVNSLSADLVSEEEIEAAYEEQFAQGAQGTEYNAAHILVETEEEAQTLVSDLEGGADFSELARERSTGPSGPNGGSLGWFAEGEMVGPFEETVAGMEAGEISDPVETQFGWHVIRLNETREKEAPALSEVRDQIAEQLQTQAVQERIVELVSQADVDKVDSEALGPAALSQFDLLEN</sequence>
<dbReference type="InterPro" id="IPR000297">
    <property type="entry name" value="PPIase_PpiC"/>
</dbReference>
<dbReference type="Pfam" id="PF00639">
    <property type="entry name" value="Rotamase"/>
    <property type="match status" value="1"/>
</dbReference>
<dbReference type="InterPro" id="IPR027304">
    <property type="entry name" value="Trigger_fact/SurA_dom_sf"/>
</dbReference>
<keyword evidence="8 11" id="KW-0413">Isomerase</keyword>
<evidence type="ECO:0000256" key="5">
    <source>
        <dbReference type="ARBA" id="ARBA00023110"/>
    </source>
</evidence>
<evidence type="ECO:0000256" key="3">
    <source>
        <dbReference type="ARBA" id="ARBA00013194"/>
    </source>
</evidence>
<dbReference type="OrthoDB" id="14196at2"/>
<evidence type="ECO:0000256" key="6">
    <source>
        <dbReference type="ARBA" id="ARBA00030642"/>
    </source>
</evidence>
<evidence type="ECO:0000256" key="2">
    <source>
        <dbReference type="ARBA" id="ARBA00007656"/>
    </source>
</evidence>
<dbReference type="EMBL" id="FOMS01000002">
    <property type="protein sequence ID" value="SFD66515.1"/>
    <property type="molecule type" value="Genomic_DNA"/>
</dbReference>
<evidence type="ECO:0000313" key="11">
    <source>
        <dbReference type="EMBL" id="SFD66515.1"/>
    </source>
</evidence>
<feature type="chain" id="PRO_5009301867" description="Parvulin-like PPIase" evidence="9">
    <location>
        <begin position="24"/>
        <end position="298"/>
    </location>
</feature>
<dbReference type="PANTHER" id="PTHR47245">
    <property type="entry name" value="PEPTIDYLPROLYL ISOMERASE"/>
    <property type="match status" value="1"/>
</dbReference>
<keyword evidence="5 8" id="KW-0697">Rotamase</keyword>
<dbReference type="PROSITE" id="PS01096">
    <property type="entry name" value="PPIC_PPIASE_1"/>
    <property type="match status" value="1"/>
</dbReference>
<dbReference type="Gene3D" id="3.10.50.40">
    <property type="match status" value="1"/>
</dbReference>
<gene>
    <name evidence="11" type="ORF">SAMN04515678_102185</name>
</gene>
<dbReference type="PROSITE" id="PS50198">
    <property type="entry name" value="PPIC_PPIASE_2"/>
    <property type="match status" value="1"/>
</dbReference>
<dbReference type="EC" id="5.2.1.8" evidence="3"/>
<dbReference type="AlphaFoldDB" id="A0A1I1U788"/>
<dbReference type="SUPFAM" id="SSF54534">
    <property type="entry name" value="FKBP-like"/>
    <property type="match status" value="1"/>
</dbReference>